<accession>A0A2P5ICW5</accession>
<sequence>MSAAGTSEDSKDKALEVLTIYLSDDELVDFNNYNMQGPGSSSSSSSSSSAEDRQKFMALTNMHQHALYQLGLAIMESEIEGEGALEVFSDMLAMTGEALRQLRQDQEELDEEHEAEAEAPPPQEEEE</sequence>
<feature type="compositionally biased region" description="Low complexity" evidence="1">
    <location>
        <begin position="40"/>
        <end position="49"/>
    </location>
</feature>
<dbReference type="AlphaFoldDB" id="A0A2P5ICW5"/>
<feature type="compositionally biased region" description="Acidic residues" evidence="1">
    <location>
        <begin position="107"/>
        <end position="127"/>
    </location>
</feature>
<organism evidence="2 3">
    <name type="scientific">Diaporthe helianthi</name>
    <dbReference type="NCBI Taxonomy" id="158607"/>
    <lineage>
        <taxon>Eukaryota</taxon>
        <taxon>Fungi</taxon>
        <taxon>Dikarya</taxon>
        <taxon>Ascomycota</taxon>
        <taxon>Pezizomycotina</taxon>
        <taxon>Sordariomycetes</taxon>
        <taxon>Sordariomycetidae</taxon>
        <taxon>Diaporthales</taxon>
        <taxon>Diaporthaceae</taxon>
        <taxon>Diaporthe</taxon>
    </lineage>
</organism>
<dbReference type="Proteomes" id="UP000094444">
    <property type="component" value="Unassembled WGS sequence"/>
</dbReference>
<name>A0A2P5ICW5_DIAHE</name>
<comment type="caution">
    <text evidence="2">The sequence shown here is derived from an EMBL/GenBank/DDBJ whole genome shotgun (WGS) entry which is preliminary data.</text>
</comment>
<reference evidence="2" key="1">
    <citation type="submission" date="2017-09" db="EMBL/GenBank/DDBJ databases">
        <title>Polyketide synthases of a Diaporthe helianthi virulent isolate.</title>
        <authorList>
            <person name="Baroncelli R."/>
        </authorList>
    </citation>
    <scope>NUCLEOTIDE SEQUENCE [LARGE SCALE GENOMIC DNA]</scope>
    <source>
        <strain evidence="2">7/96</strain>
    </source>
</reference>
<proteinExistence type="predicted"/>
<evidence type="ECO:0000256" key="1">
    <source>
        <dbReference type="SAM" id="MobiDB-lite"/>
    </source>
</evidence>
<dbReference type="EMBL" id="MAVT02000058">
    <property type="protein sequence ID" value="POS80316.1"/>
    <property type="molecule type" value="Genomic_DNA"/>
</dbReference>
<feature type="region of interest" description="Disordered" evidence="1">
    <location>
        <begin position="103"/>
        <end position="127"/>
    </location>
</feature>
<keyword evidence="3" id="KW-1185">Reference proteome</keyword>
<protein>
    <submittedName>
        <fullName evidence="2">Uncharacterized protein</fullName>
    </submittedName>
</protein>
<feature type="region of interest" description="Disordered" evidence="1">
    <location>
        <begin position="32"/>
        <end position="55"/>
    </location>
</feature>
<evidence type="ECO:0000313" key="2">
    <source>
        <dbReference type="EMBL" id="POS80316.1"/>
    </source>
</evidence>
<gene>
    <name evidence="2" type="ORF">DHEL01_v201299</name>
</gene>
<dbReference type="InParanoid" id="A0A2P5ICW5"/>
<dbReference type="OrthoDB" id="5199372at2759"/>
<evidence type="ECO:0000313" key="3">
    <source>
        <dbReference type="Proteomes" id="UP000094444"/>
    </source>
</evidence>